<keyword evidence="3" id="KW-0812">Transmembrane</keyword>
<dbReference type="InterPro" id="IPR025846">
    <property type="entry name" value="TBL_N"/>
</dbReference>
<accession>A0A5P1FUL6</accession>
<dbReference type="Proteomes" id="UP000243459">
    <property type="component" value="Chromosome 1"/>
</dbReference>
<evidence type="ECO:0000256" key="3">
    <source>
        <dbReference type="ARBA" id="ARBA00022692"/>
    </source>
</evidence>
<feature type="signal peptide" evidence="8">
    <location>
        <begin position="1"/>
        <end position="20"/>
    </location>
</feature>
<evidence type="ECO:0000256" key="1">
    <source>
        <dbReference type="ARBA" id="ARBA00004323"/>
    </source>
</evidence>
<evidence type="ECO:0000256" key="8">
    <source>
        <dbReference type="SAM" id="SignalP"/>
    </source>
</evidence>
<proteinExistence type="inferred from homology"/>
<dbReference type="Pfam" id="PF14416">
    <property type="entry name" value="PMR5N"/>
    <property type="match status" value="1"/>
</dbReference>
<dbReference type="Pfam" id="PF13839">
    <property type="entry name" value="PC-Esterase"/>
    <property type="match status" value="1"/>
</dbReference>
<evidence type="ECO:0000313" key="12">
    <source>
        <dbReference type="Proteomes" id="UP000243459"/>
    </source>
</evidence>
<evidence type="ECO:0000256" key="7">
    <source>
        <dbReference type="ARBA" id="ARBA00023136"/>
    </source>
</evidence>
<dbReference type="PANTHER" id="PTHR32285:SF217">
    <property type="entry name" value="PROTEIN TRICHOME BIREFRINGENCE-LIKE 31"/>
    <property type="match status" value="1"/>
</dbReference>
<feature type="domain" description="Trichome birefringence-like N-terminal" evidence="10">
    <location>
        <begin position="59"/>
        <end position="113"/>
    </location>
</feature>
<keyword evidence="5" id="KW-1133">Transmembrane helix</keyword>
<evidence type="ECO:0000313" key="11">
    <source>
        <dbReference type="EMBL" id="ONK81117.1"/>
    </source>
</evidence>
<dbReference type="Gramene" id="ONK81117">
    <property type="protein sequence ID" value="ONK81117"/>
    <property type="gene ID" value="A4U43_C01F25490"/>
</dbReference>
<dbReference type="InterPro" id="IPR026057">
    <property type="entry name" value="TBL_C"/>
</dbReference>
<dbReference type="OMA" id="LWSWEWR"/>
<evidence type="ECO:0000256" key="2">
    <source>
        <dbReference type="ARBA" id="ARBA00007727"/>
    </source>
</evidence>
<protein>
    <submittedName>
        <fullName evidence="11">Uncharacterized protein</fullName>
    </submittedName>
</protein>
<dbReference type="GO" id="GO:1990538">
    <property type="term" value="F:xylan O-acetyltransferase activity"/>
    <property type="evidence" value="ECO:0007669"/>
    <property type="project" value="EnsemblPlants"/>
</dbReference>
<keyword evidence="12" id="KW-1185">Reference proteome</keyword>
<name>A0A5P1FUL6_ASPOF</name>
<evidence type="ECO:0000259" key="9">
    <source>
        <dbReference type="Pfam" id="PF13839"/>
    </source>
</evidence>
<keyword evidence="4" id="KW-0735">Signal-anchor</keyword>
<dbReference type="EMBL" id="CM007381">
    <property type="protein sequence ID" value="ONK81117.1"/>
    <property type="molecule type" value="Genomic_DNA"/>
</dbReference>
<feature type="chain" id="PRO_5024460413" evidence="8">
    <location>
        <begin position="21"/>
        <end position="401"/>
    </location>
</feature>
<dbReference type="GO" id="GO:0000139">
    <property type="term" value="C:Golgi membrane"/>
    <property type="evidence" value="ECO:0007669"/>
    <property type="project" value="UniProtKB-SubCell"/>
</dbReference>
<dbReference type="PANTHER" id="PTHR32285">
    <property type="entry name" value="PROTEIN TRICHOME BIREFRINGENCE-LIKE 9-RELATED"/>
    <property type="match status" value="1"/>
</dbReference>
<reference evidence="12" key="1">
    <citation type="journal article" date="2017" name="Nat. Commun.">
        <title>The asparagus genome sheds light on the origin and evolution of a young Y chromosome.</title>
        <authorList>
            <person name="Harkess A."/>
            <person name="Zhou J."/>
            <person name="Xu C."/>
            <person name="Bowers J.E."/>
            <person name="Van der Hulst R."/>
            <person name="Ayyampalayam S."/>
            <person name="Mercati F."/>
            <person name="Riccardi P."/>
            <person name="McKain M.R."/>
            <person name="Kakrana A."/>
            <person name="Tang H."/>
            <person name="Ray J."/>
            <person name="Groenendijk J."/>
            <person name="Arikit S."/>
            <person name="Mathioni S.M."/>
            <person name="Nakano M."/>
            <person name="Shan H."/>
            <person name="Telgmann-Rauber A."/>
            <person name="Kanno A."/>
            <person name="Yue Z."/>
            <person name="Chen H."/>
            <person name="Li W."/>
            <person name="Chen Y."/>
            <person name="Xu X."/>
            <person name="Zhang Y."/>
            <person name="Luo S."/>
            <person name="Chen H."/>
            <person name="Gao J."/>
            <person name="Mao Z."/>
            <person name="Pires J.C."/>
            <person name="Luo M."/>
            <person name="Kudrna D."/>
            <person name="Wing R.A."/>
            <person name="Meyers B.C."/>
            <person name="Yi K."/>
            <person name="Kong H."/>
            <person name="Lavrijsen P."/>
            <person name="Sunseri F."/>
            <person name="Falavigna A."/>
            <person name="Ye Y."/>
            <person name="Leebens-Mack J.H."/>
            <person name="Chen G."/>
        </authorList>
    </citation>
    <scope>NUCLEOTIDE SEQUENCE [LARGE SCALE GENOMIC DNA]</scope>
    <source>
        <strain evidence="12">cv. DH0086</strain>
    </source>
</reference>
<dbReference type="OrthoDB" id="630188at2759"/>
<dbReference type="AlphaFoldDB" id="A0A5P1FUL6"/>
<dbReference type="GO" id="GO:0045492">
    <property type="term" value="P:xylan biosynthetic process"/>
    <property type="evidence" value="ECO:0007669"/>
    <property type="project" value="EnsemblPlants"/>
</dbReference>
<dbReference type="InterPro" id="IPR029962">
    <property type="entry name" value="TBL"/>
</dbReference>
<keyword evidence="7" id="KW-0472">Membrane</keyword>
<evidence type="ECO:0000256" key="6">
    <source>
        <dbReference type="ARBA" id="ARBA00023034"/>
    </source>
</evidence>
<feature type="domain" description="Trichome birefringence-like C-terminal" evidence="9">
    <location>
        <begin position="114"/>
        <end position="395"/>
    </location>
</feature>
<evidence type="ECO:0000259" key="10">
    <source>
        <dbReference type="Pfam" id="PF14416"/>
    </source>
</evidence>
<comment type="similarity">
    <text evidence="2">Belongs to the PC-esterase family. TBL subfamily.</text>
</comment>
<evidence type="ECO:0000256" key="4">
    <source>
        <dbReference type="ARBA" id="ARBA00022968"/>
    </source>
</evidence>
<keyword evidence="6" id="KW-0333">Golgi apparatus</keyword>
<gene>
    <name evidence="11" type="ORF">A4U43_C01F25490</name>
</gene>
<sequence>MSSLLTFLLASLVLIGAVRIVTDVSGSTGAWIHEIHHWLFSPVFYNHFDEDFANAFRNGCNLFDGKWALEEDGSRPLYTEDSCPYLTQPVTCQRNGRPDSTYQRWKWEPRECKLPRFDALMLLRSLRNKRLMFIGDSLQRTQWESMVCLLQSVVPDRRKSVYKDPPRRIFFVEDYNATVEFYWAPFIVESNSDHATKHTVQKRQVRLDSVDKHSKKWEGVDILVFESYVWWMYKPLINATFGSSDVKEYNIFDAYKLALKTWANWLESTFNPQLQKAFFMSLSPTHLWSWEWRPGSKENCFNETYPIQRPFWGAGSSLEMAGTLKDTLQGMKAKVTLLNITQLSEYRKDGHTSVYTERRGKLLTSKEKSQPDIYADCIHWCLPGVPDTWNEILYAYLVYEN</sequence>
<evidence type="ECO:0000256" key="5">
    <source>
        <dbReference type="ARBA" id="ARBA00022989"/>
    </source>
</evidence>
<organism evidence="11 12">
    <name type="scientific">Asparagus officinalis</name>
    <name type="common">Garden asparagus</name>
    <dbReference type="NCBI Taxonomy" id="4686"/>
    <lineage>
        <taxon>Eukaryota</taxon>
        <taxon>Viridiplantae</taxon>
        <taxon>Streptophyta</taxon>
        <taxon>Embryophyta</taxon>
        <taxon>Tracheophyta</taxon>
        <taxon>Spermatophyta</taxon>
        <taxon>Magnoliopsida</taxon>
        <taxon>Liliopsida</taxon>
        <taxon>Asparagales</taxon>
        <taxon>Asparagaceae</taxon>
        <taxon>Asparagoideae</taxon>
        <taxon>Asparagus</taxon>
    </lineage>
</organism>
<comment type="subcellular location">
    <subcellularLocation>
        <location evidence="1">Golgi apparatus membrane</location>
        <topology evidence="1">Single-pass type II membrane protein</topology>
    </subcellularLocation>
</comment>
<keyword evidence="8" id="KW-0732">Signal</keyword>